<organism evidence="2">
    <name type="scientific">Staphylococcus capitis</name>
    <dbReference type="NCBI Taxonomy" id="29388"/>
    <lineage>
        <taxon>Bacteria</taxon>
        <taxon>Bacillati</taxon>
        <taxon>Bacillota</taxon>
        <taxon>Bacilli</taxon>
        <taxon>Bacillales</taxon>
        <taxon>Staphylococcaceae</taxon>
        <taxon>Staphylococcus</taxon>
    </lineage>
</organism>
<feature type="transmembrane region" description="Helical" evidence="1">
    <location>
        <begin position="79"/>
        <end position="101"/>
    </location>
</feature>
<dbReference type="AlphaFoldDB" id="T1T1P1"/>
<keyword evidence="1" id="KW-0472">Membrane</keyword>
<name>T1T1P1_STACP</name>
<accession>T1T1P1</accession>
<feature type="transmembrane region" description="Helical" evidence="1">
    <location>
        <begin position="7"/>
        <end position="27"/>
    </location>
</feature>
<protein>
    <submittedName>
        <fullName evidence="2">Membrane protein</fullName>
    </submittedName>
</protein>
<feature type="transmembrane region" description="Helical" evidence="1">
    <location>
        <begin position="134"/>
        <end position="157"/>
    </location>
</feature>
<dbReference type="EMBL" id="KF049201">
    <property type="protein sequence ID" value="AGT56809.1"/>
    <property type="molecule type" value="Genomic_DNA"/>
</dbReference>
<evidence type="ECO:0000313" key="2">
    <source>
        <dbReference type="EMBL" id="AGT56809.1"/>
    </source>
</evidence>
<reference evidence="2" key="2">
    <citation type="submission" date="2013-05" db="EMBL/GenBank/DDBJ databases">
        <authorList>
            <person name="Simoes P.M."/>
            <person name="Lemriss H."/>
            <person name="Rasigade J.-P."/>
            <person name="Lemriss S."/>
            <person name="Laurent F."/>
        </authorList>
    </citation>
    <scope>NUCLEOTIDE SEQUENCE</scope>
    <source>
        <strain evidence="2">CR01</strain>
    </source>
</reference>
<dbReference type="InterPro" id="IPR025671">
    <property type="entry name" value="HXXEE"/>
</dbReference>
<evidence type="ECO:0000256" key="1">
    <source>
        <dbReference type="SAM" id="Phobius"/>
    </source>
</evidence>
<proteinExistence type="predicted"/>
<feature type="transmembrane region" description="Helical" evidence="1">
    <location>
        <begin position="39"/>
        <end position="58"/>
    </location>
</feature>
<feature type="transmembrane region" description="Helical" evidence="1">
    <location>
        <begin position="169"/>
        <end position="188"/>
    </location>
</feature>
<reference evidence="2" key="1">
    <citation type="journal article" date="2013" name="Antimicrob. Agents Chemother.">
        <title>Characterization of a Novel Composite Staphylococcal Cassette Chromosome mec (SCCmec-SCCcad/ars/cop) in the Neonatal Sepsis-Associated Staphylococcus capitis Pulsotype NRCS-A.</title>
        <authorList>
            <person name="Martins Simoes P."/>
            <person name="Rasigade J.P."/>
            <person name="Lemriss H."/>
            <person name="Butin M."/>
            <person name="Ginevra C."/>
            <person name="Lemriss S."/>
            <person name="Goering R.V."/>
            <person name="Ibrahimi A."/>
            <person name="Picaud J.C."/>
            <person name="El Kabbaj S."/>
            <person name="Vandenesch F."/>
            <person name="Laurent F."/>
        </authorList>
    </citation>
    <scope>NUCLEOTIDE SEQUENCE</scope>
    <source>
        <strain evidence="2">CR01</strain>
    </source>
</reference>
<keyword evidence="1" id="KW-1133">Transmembrane helix</keyword>
<dbReference type="Pfam" id="PF13787">
    <property type="entry name" value="HXXEE"/>
    <property type="match status" value="1"/>
</dbReference>
<feature type="transmembrane region" description="Helical" evidence="1">
    <location>
        <begin position="107"/>
        <end position="127"/>
    </location>
</feature>
<keyword evidence="1" id="KW-0812">Transmembrane</keyword>
<dbReference type="RefSeq" id="WP_023350821.1">
    <property type="nucleotide sequence ID" value="NZ_CZWH01000005.1"/>
</dbReference>
<sequence length="211" mass="24512">MKFLLRHFYNISIFIGIITILLTIVFWQDLVVLQRLALLNLAILNFHFFEEFGFPGGFPKFANTMFAYKNSPRPERFPLNQMSAFLTNWGTALVLYIPPIIFPNELWFGLAPIIFGGFAQLIIHGIVNNRMLGTYYNAGLLSVLIGHLPIAIIYIYYIHTHNMVSFWDYIIGIIIMVLWYVVGIRVIINKSLEDMNSPYPFAPEEMKKFKH</sequence>